<protein>
    <submittedName>
        <fullName evidence="4">Di-glucose binding within endoplasmic reticulum</fullName>
    </submittedName>
</protein>
<dbReference type="SUPFAM" id="SSF49899">
    <property type="entry name" value="Concanavalin A-like lectins/glucanases"/>
    <property type="match status" value="1"/>
</dbReference>
<dbReference type="PANTHER" id="PTHR10963:SF55">
    <property type="entry name" value="GLYCOSIDE HYDROLASE FAMILY 16 PROTEIN"/>
    <property type="match status" value="1"/>
</dbReference>
<dbReference type="SUPFAM" id="SSF49785">
    <property type="entry name" value="Galactose-binding domain-like"/>
    <property type="match status" value="1"/>
</dbReference>
<keyword evidence="5" id="KW-1185">Reference proteome</keyword>
<dbReference type="InterPro" id="IPR013320">
    <property type="entry name" value="ConA-like_dom_sf"/>
</dbReference>
<comment type="similarity">
    <text evidence="1">Belongs to the glycosyl hydrolase 16 family.</text>
</comment>
<dbReference type="InterPro" id="IPR050546">
    <property type="entry name" value="Glycosyl_Hydrlase_16"/>
</dbReference>
<accession>A0A1I0DP83</accession>
<organism evidence="4 5">
    <name type="scientific">Thalassotalea agarivorans</name>
    <name type="common">Thalassomonas agarivorans</name>
    <dbReference type="NCBI Taxonomy" id="349064"/>
    <lineage>
        <taxon>Bacteria</taxon>
        <taxon>Pseudomonadati</taxon>
        <taxon>Pseudomonadota</taxon>
        <taxon>Gammaproteobacteria</taxon>
        <taxon>Alteromonadales</taxon>
        <taxon>Colwelliaceae</taxon>
        <taxon>Thalassotalea</taxon>
    </lineage>
</organism>
<dbReference type="Proteomes" id="UP000199308">
    <property type="component" value="Unassembled WGS sequence"/>
</dbReference>
<reference evidence="4 5" key="1">
    <citation type="submission" date="2016-10" db="EMBL/GenBank/DDBJ databases">
        <authorList>
            <person name="de Groot N.N."/>
        </authorList>
    </citation>
    <scope>NUCLEOTIDE SEQUENCE [LARGE SCALE GENOMIC DNA]</scope>
    <source>
        <strain evidence="4 5">DSM 19706</strain>
    </source>
</reference>
<feature type="signal peptide" evidence="2">
    <location>
        <begin position="1"/>
        <end position="20"/>
    </location>
</feature>
<proteinExistence type="inferred from homology"/>
<dbReference type="Gene3D" id="2.60.120.430">
    <property type="entry name" value="Galactose-binding lectin"/>
    <property type="match status" value="1"/>
</dbReference>
<dbReference type="GO" id="GO:0005975">
    <property type="term" value="P:carbohydrate metabolic process"/>
    <property type="evidence" value="ECO:0007669"/>
    <property type="project" value="InterPro"/>
</dbReference>
<dbReference type="Pfam" id="PF11721">
    <property type="entry name" value="Malectin"/>
    <property type="match status" value="1"/>
</dbReference>
<keyword evidence="2" id="KW-0732">Signal</keyword>
<dbReference type="Gene3D" id="2.60.120.200">
    <property type="match status" value="1"/>
</dbReference>
<dbReference type="PROSITE" id="PS51762">
    <property type="entry name" value="GH16_2"/>
    <property type="match status" value="1"/>
</dbReference>
<feature type="chain" id="PRO_5011600139" evidence="2">
    <location>
        <begin position="21"/>
        <end position="468"/>
    </location>
</feature>
<sequence>MSIKTTTLVMLSVLSSASLSGCQNQGQTSVAQYKDYSMSKSHKGRMVSSLDNFDNVFHDNIVWAFNIGGESYTATNGVLFSPYNPDFTTLVGHTDTVLGSQDKALYQTFAEGDFNFERTLENGTYDVTLLFAEPYDTPVGERVFDVIINNETVLKNVDVRGMRDGKAFSALDKTFSKIEVNNGSLSIKLQATKGVPIVSGLIVRKHHANAQQWQLVWQDEFDYEGSPDSSKWNFDQWPARKVNDEDQVYTNRQKNVRVENGTLIIEAHKEQYDNGEYTSGRIHTLDKADMLYGRIDVKAKLPAGRGTWAAIWMLPSDPYKYSSTCKPNEDWQGSTTCDAWPNSGEIDIMEHVGFDMHNVHATVHNKAYYWINWEQRKGAVQATNADKEFHIYSVEWSPEHITMLMDGTPYFSYKNEHQGWQAWPFDHPYHLIINLAIGGMWGRAGGPIDNTIFPVKMEIDYVRMYSNS</sequence>
<feature type="domain" description="GH16" evidence="3">
    <location>
        <begin position="210"/>
        <end position="468"/>
    </location>
</feature>
<dbReference type="PROSITE" id="PS51257">
    <property type="entry name" value="PROKAR_LIPOPROTEIN"/>
    <property type="match status" value="1"/>
</dbReference>
<evidence type="ECO:0000313" key="5">
    <source>
        <dbReference type="Proteomes" id="UP000199308"/>
    </source>
</evidence>
<dbReference type="STRING" id="349064.SAMN05660429_01604"/>
<dbReference type="InterPro" id="IPR000757">
    <property type="entry name" value="Beta-glucanase-like"/>
</dbReference>
<dbReference type="EMBL" id="FOHK01000006">
    <property type="protein sequence ID" value="SET34344.1"/>
    <property type="molecule type" value="Genomic_DNA"/>
</dbReference>
<evidence type="ECO:0000256" key="1">
    <source>
        <dbReference type="ARBA" id="ARBA00006865"/>
    </source>
</evidence>
<name>A0A1I0DP83_THASX</name>
<dbReference type="PANTHER" id="PTHR10963">
    <property type="entry name" value="GLYCOSYL HYDROLASE-RELATED"/>
    <property type="match status" value="1"/>
</dbReference>
<dbReference type="CDD" id="cd08023">
    <property type="entry name" value="GH16_laminarinase_like"/>
    <property type="match status" value="1"/>
</dbReference>
<dbReference type="InterPro" id="IPR021720">
    <property type="entry name" value="Malectin_dom"/>
</dbReference>
<dbReference type="GO" id="GO:0004553">
    <property type="term" value="F:hydrolase activity, hydrolyzing O-glycosyl compounds"/>
    <property type="evidence" value="ECO:0007669"/>
    <property type="project" value="InterPro"/>
</dbReference>
<dbReference type="InterPro" id="IPR008979">
    <property type="entry name" value="Galactose-bd-like_sf"/>
</dbReference>
<dbReference type="Pfam" id="PF00722">
    <property type="entry name" value="Glyco_hydro_16"/>
    <property type="match status" value="1"/>
</dbReference>
<evidence type="ECO:0000256" key="2">
    <source>
        <dbReference type="SAM" id="SignalP"/>
    </source>
</evidence>
<evidence type="ECO:0000313" key="4">
    <source>
        <dbReference type="EMBL" id="SET34344.1"/>
    </source>
</evidence>
<dbReference type="AlphaFoldDB" id="A0A1I0DP83"/>
<gene>
    <name evidence="4" type="ORF">SAMN05660429_01604</name>
</gene>
<dbReference type="RefSeq" id="WP_245732102.1">
    <property type="nucleotide sequence ID" value="NZ_AP027363.1"/>
</dbReference>
<evidence type="ECO:0000259" key="3">
    <source>
        <dbReference type="PROSITE" id="PS51762"/>
    </source>
</evidence>